<accession>A0A061R5K9</accession>
<evidence type="ECO:0000313" key="1">
    <source>
        <dbReference type="EMBL" id="JAC68172.1"/>
    </source>
</evidence>
<dbReference type="AlphaFoldDB" id="A0A061R5K9"/>
<dbReference type="EMBL" id="GBEZ01018243">
    <property type="protein sequence ID" value="JAC68172.1"/>
    <property type="molecule type" value="Transcribed_RNA"/>
</dbReference>
<proteinExistence type="predicted"/>
<reference evidence="1" key="1">
    <citation type="submission" date="2014-05" db="EMBL/GenBank/DDBJ databases">
        <title>The transcriptome of the halophilic microalga Tetraselmis sp. GSL018 isolated from the Great Salt Lake, Utah.</title>
        <authorList>
            <person name="Jinkerson R.E."/>
            <person name="D'Adamo S."/>
            <person name="Posewitz M.C."/>
        </authorList>
    </citation>
    <scope>NUCLEOTIDE SEQUENCE</scope>
    <source>
        <strain evidence="1">GSL018</strain>
    </source>
</reference>
<organism evidence="1">
    <name type="scientific">Tetraselmis sp. GSL018</name>
    <dbReference type="NCBI Taxonomy" id="582737"/>
    <lineage>
        <taxon>Eukaryota</taxon>
        <taxon>Viridiplantae</taxon>
        <taxon>Chlorophyta</taxon>
        <taxon>core chlorophytes</taxon>
        <taxon>Chlorodendrophyceae</taxon>
        <taxon>Chlorodendrales</taxon>
        <taxon>Chlorodendraceae</taxon>
        <taxon>Tetraselmis</taxon>
    </lineage>
</organism>
<protein>
    <submittedName>
        <fullName evidence="1">Uncharacterized protein</fullName>
    </submittedName>
</protein>
<name>A0A061R5K9_9CHLO</name>
<gene>
    <name evidence="1" type="ORF">TSPGSL018_9358</name>
</gene>
<sequence length="63" mass="6998">MVAGPPLEHCQFRVEEVQVAGEGSALQEGGARLCARRAEVWRRFAHRGHRPGVQPPRRGGARR</sequence>